<evidence type="ECO:0000313" key="10">
    <source>
        <dbReference type="Proteomes" id="UP000004671"/>
    </source>
</evidence>
<dbReference type="EMBL" id="CP018099">
    <property type="protein sequence ID" value="APF19577.1"/>
    <property type="molecule type" value="Genomic_DNA"/>
</dbReference>
<dbReference type="OrthoDB" id="24360at2"/>
<evidence type="ECO:0000256" key="6">
    <source>
        <dbReference type="ARBA" id="ARBA00031720"/>
    </source>
</evidence>
<comment type="function">
    <text evidence="1">This subunit might be involved in maturation of a crRNA intermediate to its mature form.</text>
</comment>
<keyword evidence="5" id="KW-0051">Antiviral defense</keyword>
<dbReference type="Proteomes" id="UP000183868">
    <property type="component" value="Chromosome"/>
</dbReference>
<evidence type="ECO:0000256" key="1">
    <source>
        <dbReference type="ARBA" id="ARBA00003088"/>
    </source>
</evidence>
<dbReference type="eggNOG" id="COG1332">
    <property type="taxonomic scope" value="Bacteria"/>
</dbReference>
<sequence>MNSTKIVFDCRLKTLTPVHVGSGKNYLRNADFEIFQNLLTVYDSHRLQKKIEQADPSIKDAYFKELQTEGPSLYKFFRRVGWQSNEFVRYRLPVDSININEIKSQLRSGLGVPLIPGSSIKGALRTALWGYLLEQAPDARQIDRLLPQSREVRDKYAAQKVEKYLFGDHPQNDWLRALQVEDAAFEKEELALFQVKILTRTRQGYAFKLLGKERKNLSRERARQATSIVLEALGADALSQTTRVVLDRFLLEHEKFKPTPFSLPSADEFWPRVHAHFLKLAEGEKDFFEEMEFREVKRFYERSILERKFAENEYLVRLSWGGGWRFMTGDWLTPAQKEMVRRIYNLGKGEAEDFPKTRRLVVQNDLPSVPPGWATITVKAVRAV</sequence>
<reference evidence="9 10" key="1">
    <citation type="submission" date="2011-09" db="EMBL/GenBank/DDBJ databases">
        <title>The permanent draft genome of Caldithrix abyssi DSM 13497.</title>
        <authorList>
            <consortium name="US DOE Joint Genome Institute (JGI-PGF)"/>
            <person name="Lucas S."/>
            <person name="Han J."/>
            <person name="Lapidus A."/>
            <person name="Bruce D."/>
            <person name="Goodwin L."/>
            <person name="Pitluck S."/>
            <person name="Peters L."/>
            <person name="Kyrpides N."/>
            <person name="Mavromatis K."/>
            <person name="Ivanova N."/>
            <person name="Mikhailova N."/>
            <person name="Chertkov O."/>
            <person name="Detter J.C."/>
            <person name="Tapia R."/>
            <person name="Han C."/>
            <person name="Land M."/>
            <person name="Hauser L."/>
            <person name="Markowitz V."/>
            <person name="Cheng J.-F."/>
            <person name="Hugenholtz P."/>
            <person name="Woyke T."/>
            <person name="Wu D."/>
            <person name="Spring S."/>
            <person name="Brambilla E."/>
            <person name="Klenk H.-P."/>
            <person name="Eisen J.A."/>
        </authorList>
    </citation>
    <scope>NUCLEOTIDE SEQUENCE [LARGE SCALE GENOMIC DNA]</scope>
    <source>
        <strain evidence="9 10">DSM 13497</strain>
    </source>
</reference>
<evidence type="ECO:0000256" key="4">
    <source>
        <dbReference type="ARBA" id="ARBA00022884"/>
    </source>
</evidence>
<dbReference type="AlphaFoldDB" id="H1XX17"/>
<dbReference type="InterPro" id="IPR005537">
    <property type="entry name" value="RAMP_III_fam"/>
</dbReference>
<dbReference type="HOGENOM" id="CLU_036878_3_0_0"/>
<protein>
    <recommendedName>
        <fullName evidence="3">CRISPR system Cms protein Csm5</fullName>
    </recommendedName>
    <alternativeName>
        <fullName evidence="6">CRISPR type III A-associated protein Csm5</fullName>
    </alternativeName>
</protein>
<evidence type="ECO:0000313" key="11">
    <source>
        <dbReference type="Proteomes" id="UP000183868"/>
    </source>
</evidence>
<dbReference type="EMBL" id="CM001402">
    <property type="protein sequence ID" value="EHO39704.1"/>
    <property type="molecule type" value="Genomic_DNA"/>
</dbReference>
<dbReference type="NCBIfam" id="TIGR01899">
    <property type="entry name" value="cas_TM1807_csm5"/>
    <property type="match status" value="1"/>
</dbReference>
<dbReference type="InterPro" id="IPR010173">
    <property type="entry name" value="CRISPR-assoc_Csm5"/>
</dbReference>
<dbReference type="GO" id="GO:0051607">
    <property type="term" value="P:defense response to virus"/>
    <property type="evidence" value="ECO:0007669"/>
    <property type="project" value="UniProtKB-KW"/>
</dbReference>
<dbReference type="InParanoid" id="H1XX17"/>
<proteinExistence type="inferred from homology"/>
<organism evidence="9 10">
    <name type="scientific">Caldithrix abyssi DSM 13497</name>
    <dbReference type="NCBI Taxonomy" id="880073"/>
    <lineage>
        <taxon>Bacteria</taxon>
        <taxon>Pseudomonadati</taxon>
        <taxon>Calditrichota</taxon>
        <taxon>Calditrichia</taxon>
        <taxon>Calditrichales</taxon>
        <taxon>Calditrichaceae</taxon>
        <taxon>Caldithrix</taxon>
    </lineage>
</organism>
<dbReference type="Proteomes" id="UP000004671">
    <property type="component" value="Chromosome"/>
</dbReference>
<accession>H1XX17</accession>
<feature type="domain" description="CRISPR type III-associated protein" evidence="7">
    <location>
        <begin position="11"/>
        <end position="224"/>
    </location>
</feature>
<dbReference type="PaxDb" id="880073-Calab_0050"/>
<dbReference type="KEGG" id="caby:Cabys_2829"/>
<comment type="similarity">
    <text evidence="2">Belongs to the CRISPR-associated Csm5 family.</text>
</comment>
<name>H1XX17_CALAY</name>
<keyword evidence="4" id="KW-0694">RNA-binding</keyword>
<dbReference type="PANTHER" id="PTHR38007">
    <property type="entry name" value="CRISPR SYSTEM CMS PROTEIN CSM5"/>
    <property type="match status" value="1"/>
</dbReference>
<evidence type="ECO:0000256" key="2">
    <source>
        <dbReference type="ARBA" id="ARBA00006680"/>
    </source>
</evidence>
<keyword evidence="10" id="KW-1185">Reference proteome</keyword>
<dbReference type="Pfam" id="PF03787">
    <property type="entry name" value="RAMPs"/>
    <property type="match status" value="1"/>
</dbReference>
<evidence type="ECO:0000259" key="7">
    <source>
        <dbReference type="Pfam" id="PF03787"/>
    </source>
</evidence>
<evidence type="ECO:0000313" key="9">
    <source>
        <dbReference type="EMBL" id="EHO39704.1"/>
    </source>
</evidence>
<dbReference type="GO" id="GO:0003723">
    <property type="term" value="F:RNA binding"/>
    <property type="evidence" value="ECO:0007669"/>
    <property type="project" value="UniProtKB-KW"/>
</dbReference>
<evidence type="ECO:0000256" key="3">
    <source>
        <dbReference type="ARBA" id="ARBA00016113"/>
    </source>
</evidence>
<evidence type="ECO:0000313" key="8">
    <source>
        <dbReference type="EMBL" id="APF19577.1"/>
    </source>
</evidence>
<dbReference type="RefSeq" id="WP_006926566.1">
    <property type="nucleotide sequence ID" value="NZ_CM001402.1"/>
</dbReference>
<gene>
    <name evidence="8" type="ORF">Cabys_2829</name>
    <name evidence="9" type="ORF">Calab_0050</name>
</gene>
<evidence type="ECO:0000256" key="5">
    <source>
        <dbReference type="ARBA" id="ARBA00023118"/>
    </source>
</evidence>
<dbReference type="PANTHER" id="PTHR38007:SF1">
    <property type="entry name" value="CRISPR SYSTEM CMS PROTEIN CSM5"/>
    <property type="match status" value="1"/>
</dbReference>
<dbReference type="STRING" id="880073.Cabys_2829"/>
<reference evidence="8 11" key="2">
    <citation type="submission" date="2016-11" db="EMBL/GenBank/DDBJ databases">
        <title>Genomic analysis of Caldithrix abyssi and proposal of a novel bacterial phylum Caldithrichaeota.</title>
        <authorList>
            <person name="Kublanov I."/>
            <person name="Sigalova O."/>
            <person name="Gavrilov S."/>
            <person name="Lebedinsky A."/>
            <person name="Ivanova N."/>
            <person name="Daum C."/>
            <person name="Reddy T."/>
            <person name="Klenk H.P."/>
            <person name="Goker M."/>
            <person name="Reva O."/>
            <person name="Miroshnichenko M."/>
            <person name="Kyprides N."/>
            <person name="Woyke T."/>
            <person name="Gelfand M."/>
        </authorList>
    </citation>
    <scope>NUCLEOTIDE SEQUENCE [LARGE SCALE GENOMIC DNA]</scope>
    <source>
        <strain evidence="8 11">LF13</strain>
    </source>
</reference>